<dbReference type="SUPFAM" id="SSF54637">
    <property type="entry name" value="Thioesterase/thiol ester dehydrase-isomerase"/>
    <property type="match status" value="1"/>
</dbReference>
<keyword evidence="3" id="KW-1185">Reference proteome</keyword>
<gene>
    <name evidence="2" type="ORF">CHH28_03615</name>
</gene>
<dbReference type="Gene3D" id="3.10.129.10">
    <property type="entry name" value="Hotdog Thioesterase"/>
    <property type="match status" value="1"/>
</dbReference>
<dbReference type="InterPro" id="IPR050563">
    <property type="entry name" value="4-hydroxybenzoyl-CoA_TE"/>
</dbReference>
<dbReference type="AlphaFoldDB" id="A0A222FGV1"/>
<name>A0A222FGV1_9GAMM</name>
<dbReference type="Proteomes" id="UP000202440">
    <property type="component" value="Chromosome"/>
</dbReference>
<reference evidence="2 3" key="1">
    <citation type="submission" date="2017-07" db="EMBL/GenBank/DDBJ databases">
        <title>Annotated genome sequence of Bacterioplanes sanyensis isolated from Red Sea.</title>
        <authorList>
            <person name="Rehman Z.U."/>
        </authorList>
    </citation>
    <scope>NUCLEOTIDE SEQUENCE [LARGE SCALE GENOMIC DNA]</scope>
    <source>
        <strain evidence="2 3">NV9</strain>
    </source>
</reference>
<keyword evidence="1" id="KW-0378">Hydrolase</keyword>
<evidence type="ECO:0000256" key="1">
    <source>
        <dbReference type="ARBA" id="ARBA00022801"/>
    </source>
</evidence>
<proteinExistence type="predicted"/>
<dbReference type="PANTHER" id="PTHR31793:SF37">
    <property type="entry name" value="ACYL-COA THIOESTER HYDROLASE YBGC"/>
    <property type="match status" value="1"/>
</dbReference>
<dbReference type="OrthoDB" id="21822at2"/>
<protein>
    <submittedName>
        <fullName evidence="2">Thioesterase</fullName>
    </submittedName>
</protein>
<dbReference type="GO" id="GO:0047617">
    <property type="term" value="F:fatty acyl-CoA hydrolase activity"/>
    <property type="evidence" value="ECO:0007669"/>
    <property type="project" value="TreeGrafter"/>
</dbReference>
<dbReference type="PANTHER" id="PTHR31793">
    <property type="entry name" value="4-HYDROXYBENZOYL-COA THIOESTERASE FAMILY MEMBER"/>
    <property type="match status" value="1"/>
</dbReference>
<dbReference type="InterPro" id="IPR029069">
    <property type="entry name" value="HotDog_dom_sf"/>
</dbReference>
<evidence type="ECO:0000313" key="3">
    <source>
        <dbReference type="Proteomes" id="UP000202440"/>
    </source>
</evidence>
<sequence>MSAIHISRTILFGECDPAGIVYTPRFTDFALEATHQTLSERLGKPCIRTLNEAGLATPVRHTEIDYLHPLRYDQRLQQSVVIREIGKHSYTFGVVGYVGEKNIYRATISYVTLSSQTLQKVPVPAWLRDMLTQLQVRS</sequence>
<dbReference type="RefSeq" id="WP_094059025.1">
    <property type="nucleotide sequence ID" value="NZ_CP022530.1"/>
</dbReference>
<organism evidence="2 3">
    <name type="scientific">Bacterioplanes sanyensis</name>
    <dbReference type="NCBI Taxonomy" id="1249553"/>
    <lineage>
        <taxon>Bacteria</taxon>
        <taxon>Pseudomonadati</taxon>
        <taxon>Pseudomonadota</taxon>
        <taxon>Gammaproteobacteria</taxon>
        <taxon>Oceanospirillales</taxon>
        <taxon>Oceanospirillaceae</taxon>
        <taxon>Bacterioplanes</taxon>
    </lineage>
</organism>
<dbReference type="Pfam" id="PF13279">
    <property type="entry name" value="4HBT_2"/>
    <property type="match status" value="1"/>
</dbReference>
<accession>A0A222FGV1</accession>
<dbReference type="CDD" id="cd00586">
    <property type="entry name" value="4HBT"/>
    <property type="match status" value="1"/>
</dbReference>
<evidence type="ECO:0000313" key="2">
    <source>
        <dbReference type="EMBL" id="ASP37816.1"/>
    </source>
</evidence>
<dbReference type="KEGG" id="bsan:CHH28_03615"/>
<dbReference type="EMBL" id="CP022530">
    <property type="protein sequence ID" value="ASP37816.1"/>
    <property type="molecule type" value="Genomic_DNA"/>
</dbReference>